<evidence type="ECO:0000256" key="6">
    <source>
        <dbReference type="ARBA" id="ARBA00022989"/>
    </source>
</evidence>
<dbReference type="AlphaFoldDB" id="D3BGT6"/>
<keyword evidence="7" id="KW-0496">Mitochondrion</keyword>
<evidence type="ECO:0000256" key="5">
    <source>
        <dbReference type="ARBA" id="ARBA00022792"/>
    </source>
</evidence>
<name>D3BGT6_HETP5</name>
<comment type="caution">
    <text evidence="10">The sequence shown here is derived from an EMBL/GenBank/DDBJ whole genome shotgun (WGS) entry which is preliminary data.</text>
</comment>
<keyword evidence="5" id="KW-0999">Mitochondrion inner membrane</keyword>
<evidence type="ECO:0000256" key="9">
    <source>
        <dbReference type="SAM" id="Coils"/>
    </source>
</evidence>
<dbReference type="RefSeq" id="XP_020431441.1">
    <property type="nucleotide sequence ID" value="XM_020578572.1"/>
</dbReference>
<comment type="similarity">
    <text evidence="3">Belongs to the MICOS complex subunit Mic10 family.</text>
</comment>
<dbReference type="GeneID" id="31363219"/>
<evidence type="ECO:0000256" key="4">
    <source>
        <dbReference type="ARBA" id="ARBA00022692"/>
    </source>
</evidence>
<feature type="coiled-coil region" evidence="9">
    <location>
        <begin position="104"/>
        <end position="149"/>
    </location>
</feature>
<proteinExistence type="inferred from homology"/>
<evidence type="ECO:0000256" key="3">
    <source>
        <dbReference type="ARBA" id="ARBA00006792"/>
    </source>
</evidence>
<dbReference type="GO" id="GO:0061617">
    <property type="term" value="C:MICOS complex"/>
    <property type="evidence" value="ECO:0007669"/>
    <property type="project" value="InterPro"/>
</dbReference>
<reference evidence="10 11" key="1">
    <citation type="journal article" date="2011" name="Genome Res.">
        <title>Phylogeny-wide analysis of social amoeba genomes highlights ancient origins for complex intercellular communication.</title>
        <authorList>
            <person name="Heidel A.J."/>
            <person name="Lawal H.M."/>
            <person name="Felder M."/>
            <person name="Schilde C."/>
            <person name="Helps N.R."/>
            <person name="Tunggal B."/>
            <person name="Rivero F."/>
            <person name="John U."/>
            <person name="Schleicher M."/>
            <person name="Eichinger L."/>
            <person name="Platzer M."/>
            <person name="Noegel A.A."/>
            <person name="Schaap P."/>
            <person name="Gloeckner G."/>
        </authorList>
    </citation>
    <scope>NUCLEOTIDE SEQUENCE [LARGE SCALE GENOMIC DNA]</scope>
    <source>
        <strain evidence="11">ATCC 26659 / Pp 5 / PN500</strain>
    </source>
</reference>
<comment type="function">
    <text evidence="1">Component of the MICOS complex, a large protein complex of the mitochondrial inner membrane that plays crucial roles in the maintenance of crista junctions, inner membrane architecture, and formation of contact sites to the outer membrane.</text>
</comment>
<evidence type="ECO:0000313" key="10">
    <source>
        <dbReference type="EMBL" id="EFA79320.1"/>
    </source>
</evidence>
<keyword evidence="4" id="KW-0812">Transmembrane</keyword>
<gene>
    <name evidence="10" type="ORF">PPL_07738</name>
</gene>
<comment type="subcellular location">
    <subcellularLocation>
        <location evidence="2">Mitochondrion inner membrane</location>
    </subcellularLocation>
</comment>
<dbReference type="Proteomes" id="UP000001396">
    <property type="component" value="Unassembled WGS sequence"/>
</dbReference>
<evidence type="ECO:0000256" key="1">
    <source>
        <dbReference type="ARBA" id="ARBA00002689"/>
    </source>
</evidence>
<organism evidence="10 11">
    <name type="scientific">Heterostelium pallidum (strain ATCC 26659 / Pp 5 / PN500)</name>
    <name type="common">Cellular slime mold</name>
    <name type="synonym">Polysphondylium pallidum</name>
    <dbReference type="NCBI Taxonomy" id="670386"/>
    <lineage>
        <taxon>Eukaryota</taxon>
        <taxon>Amoebozoa</taxon>
        <taxon>Evosea</taxon>
        <taxon>Eumycetozoa</taxon>
        <taxon>Dictyostelia</taxon>
        <taxon>Acytosteliales</taxon>
        <taxon>Acytosteliaceae</taxon>
        <taxon>Heterostelium</taxon>
    </lineage>
</organism>
<protein>
    <submittedName>
        <fullName evidence="10">Uncharacterized protein</fullName>
    </submittedName>
</protein>
<evidence type="ECO:0000256" key="7">
    <source>
        <dbReference type="ARBA" id="ARBA00023128"/>
    </source>
</evidence>
<sequence length="163" mass="17526">MSTPSTNNKVAEDQALVFKTERCVESVMKKTTIGAVAPLGLLLFTSRLKVVGSFMLLGAGIGMGMGINQCKHQKIENFKVACEHATAKVDATMEKAKATQAKKIEQLKALGESAKENAKEKVENVKEKVDNTKEKVEAVTTKVANATKDKIDSVTKADTPSSQ</sequence>
<evidence type="ECO:0000256" key="8">
    <source>
        <dbReference type="ARBA" id="ARBA00023136"/>
    </source>
</evidence>
<dbReference type="InParanoid" id="D3BGT6"/>
<dbReference type="EMBL" id="ADBJ01000035">
    <property type="protein sequence ID" value="EFA79320.1"/>
    <property type="molecule type" value="Genomic_DNA"/>
</dbReference>
<keyword evidence="8" id="KW-0472">Membrane</keyword>
<evidence type="ECO:0000256" key="2">
    <source>
        <dbReference type="ARBA" id="ARBA00004273"/>
    </source>
</evidence>
<dbReference type="InterPro" id="IPR007512">
    <property type="entry name" value="Mic10"/>
</dbReference>
<dbReference type="Pfam" id="PF04418">
    <property type="entry name" value="DUF543"/>
    <property type="match status" value="1"/>
</dbReference>
<keyword evidence="9" id="KW-0175">Coiled coil</keyword>
<accession>D3BGT6</accession>
<keyword evidence="6" id="KW-1133">Transmembrane helix</keyword>
<evidence type="ECO:0000313" key="11">
    <source>
        <dbReference type="Proteomes" id="UP000001396"/>
    </source>
</evidence>
<keyword evidence="11" id="KW-1185">Reference proteome</keyword>